<evidence type="ECO:0000313" key="1">
    <source>
        <dbReference type="EMBL" id="GME26737.1"/>
    </source>
</evidence>
<accession>A0ACB5S1R7</accession>
<dbReference type="EMBL" id="BSXG01000030">
    <property type="protein sequence ID" value="GME26737.1"/>
    <property type="molecule type" value="Genomic_DNA"/>
</dbReference>
<proteinExistence type="predicted"/>
<keyword evidence="2" id="KW-1185">Reference proteome</keyword>
<sequence>MALPILGDSVKPKGIVVFSGGSAANNLVDVFKNVAERKECSLSYVIPISDNGGSTSELIRVFGGPGIGDLRSRLVRLIPENGDRERAAIKTFFNHRLCLHADDARHEWLDIVEARHELWKGISSEKKELIRSFLNLLNLEIVKRVRPTSTFSFSSASIGNLFLTGARLFSGSLESAIYLLSSICGVPPNTCVLPAINTNFSHHISAGLADGTCITGQNAISHPSEPTALPDMTSPAGQETEDHDFIEDANLPGSLPTLRKQNIIFSKTEEEDLPARIDRIWYINPYGQEIRPPANPKVVATIENDSQAVVYSIGSLYTSIIPSLILRGVGAAIAQTAAVRHKVLILNSTVDRETGPSAQPFSATDFVAAIAKAGAESRARGGADAITPFEYRKYVTHVIHLVGAGTPVVDRAELAALGIETVRLYGRRAGGGGEGKGEGFLRYDENALTQALEVVIGGGKDLRGDRSRRNTLDN</sequence>
<name>A0ACB5S1R7_9PEZI</name>
<reference evidence="1" key="1">
    <citation type="submission" date="2024-09" db="EMBL/GenBank/DDBJ databases">
        <title>Draft Genome Sequences of Neofusicoccum parvum.</title>
        <authorList>
            <person name="Ashida A."/>
            <person name="Camagna M."/>
            <person name="Tanaka A."/>
            <person name="Takemoto D."/>
        </authorList>
    </citation>
    <scope>NUCLEOTIDE SEQUENCE</scope>
    <source>
        <strain evidence="1">PPO83</strain>
    </source>
</reference>
<dbReference type="Proteomes" id="UP001165186">
    <property type="component" value="Unassembled WGS sequence"/>
</dbReference>
<comment type="caution">
    <text evidence="1">The sequence shown here is derived from an EMBL/GenBank/DDBJ whole genome shotgun (WGS) entry which is preliminary data.</text>
</comment>
<evidence type="ECO:0000313" key="2">
    <source>
        <dbReference type="Proteomes" id="UP001165186"/>
    </source>
</evidence>
<protein>
    <submittedName>
        <fullName evidence="1">Uncharacterized protein LTHEOB_6590</fullName>
    </submittedName>
</protein>
<gene>
    <name evidence="1" type="primary">g10031</name>
    <name evidence="1" type="ORF">NpPPO83_00010031</name>
</gene>
<organism evidence="1 2">
    <name type="scientific">Neofusicoccum parvum</name>
    <dbReference type="NCBI Taxonomy" id="310453"/>
    <lineage>
        <taxon>Eukaryota</taxon>
        <taxon>Fungi</taxon>
        <taxon>Dikarya</taxon>
        <taxon>Ascomycota</taxon>
        <taxon>Pezizomycotina</taxon>
        <taxon>Dothideomycetes</taxon>
        <taxon>Dothideomycetes incertae sedis</taxon>
        <taxon>Botryosphaeriales</taxon>
        <taxon>Botryosphaeriaceae</taxon>
        <taxon>Neofusicoccum</taxon>
    </lineage>
</organism>